<sequence>MSMSTTVFLHYGASREAKRTCDGVLKQPDGSIVSPVLMWVKAMDLLLEHIRPRIALKNIRCIGGGAQQHGTVYWATGASKRLANLSSEVTLHDGLGQKNEYIGFRALAKSQLTRVASARSET</sequence>
<evidence type="ECO:0000313" key="2">
    <source>
        <dbReference type="Proteomes" id="UP000054047"/>
    </source>
</evidence>
<protein>
    <recommendedName>
        <fullName evidence="3">Carbohydrate kinase FGGY C-terminal domain-containing protein</fullName>
    </recommendedName>
</protein>
<evidence type="ECO:0008006" key="3">
    <source>
        <dbReference type="Google" id="ProtNLM"/>
    </source>
</evidence>
<dbReference type="Gene3D" id="3.30.420.40">
    <property type="match status" value="1"/>
</dbReference>
<dbReference type="EMBL" id="KN728600">
    <property type="protein sequence ID" value="KIH63523.1"/>
    <property type="molecule type" value="Genomic_DNA"/>
</dbReference>
<reference evidence="1 2" key="1">
    <citation type="submission" date="2013-12" db="EMBL/GenBank/DDBJ databases">
        <title>Draft genome of the parsitic nematode Ancylostoma duodenale.</title>
        <authorList>
            <person name="Mitreva M."/>
        </authorList>
    </citation>
    <scope>NUCLEOTIDE SEQUENCE [LARGE SCALE GENOMIC DNA]</scope>
    <source>
        <strain evidence="1 2">Zhejiang</strain>
    </source>
</reference>
<keyword evidence="2" id="KW-1185">Reference proteome</keyword>
<evidence type="ECO:0000313" key="1">
    <source>
        <dbReference type="EMBL" id="KIH63523.1"/>
    </source>
</evidence>
<dbReference type="Proteomes" id="UP000054047">
    <property type="component" value="Unassembled WGS sequence"/>
</dbReference>
<organism evidence="1 2">
    <name type="scientific">Ancylostoma duodenale</name>
    <dbReference type="NCBI Taxonomy" id="51022"/>
    <lineage>
        <taxon>Eukaryota</taxon>
        <taxon>Metazoa</taxon>
        <taxon>Ecdysozoa</taxon>
        <taxon>Nematoda</taxon>
        <taxon>Chromadorea</taxon>
        <taxon>Rhabditida</taxon>
        <taxon>Rhabditina</taxon>
        <taxon>Rhabditomorpha</taxon>
        <taxon>Strongyloidea</taxon>
        <taxon>Ancylostomatidae</taxon>
        <taxon>Ancylostomatinae</taxon>
        <taxon>Ancylostoma</taxon>
    </lineage>
</organism>
<accession>A0A0C2D2D9</accession>
<dbReference type="AlphaFoldDB" id="A0A0C2D2D9"/>
<dbReference type="OrthoDB" id="1728974at2759"/>
<gene>
    <name evidence="1" type="ORF">ANCDUO_06169</name>
</gene>
<proteinExistence type="predicted"/>
<name>A0A0C2D2D9_9BILA</name>